<keyword evidence="16" id="KW-1185">Reference proteome</keyword>
<dbReference type="InterPro" id="IPR015424">
    <property type="entry name" value="PyrdxlP-dep_Trfase"/>
</dbReference>
<dbReference type="HAMAP" id="MF_01023">
    <property type="entry name" value="HisC_aminotrans_2"/>
    <property type="match status" value="1"/>
</dbReference>
<keyword evidence="10 12" id="KW-0368">Histidine biosynthesis</keyword>
<accession>I2GHC2</accession>
<gene>
    <name evidence="12" type="primary">hisC</name>
    <name evidence="15" type="ORF">BN8_02382</name>
</gene>
<reference evidence="15 16" key="1">
    <citation type="journal article" date="2012" name="J. Bacteriol.">
        <title>Genome Sequence of the Filamentous Bacterium Fibrisoma limi BUZ 3T.</title>
        <authorList>
            <person name="Filippini M."/>
            <person name="Qi W."/>
            <person name="Jaenicke S."/>
            <person name="Goesmann A."/>
            <person name="Smits T.H."/>
            <person name="Bagheri H.C."/>
        </authorList>
    </citation>
    <scope>NUCLEOTIDE SEQUENCE [LARGE SCALE GENOMIC DNA]</scope>
    <source>
        <strain evidence="16">BUZ 3T</strain>
    </source>
</reference>
<comment type="similarity">
    <text evidence="4 12">Belongs to the class-II pyridoxal-phosphate-dependent aminotransferase family. Histidinol-phosphate aminotransferase subfamily.</text>
</comment>
<evidence type="ECO:0000256" key="3">
    <source>
        <dbReference type="ARBA" id="ARBA00005189"/>
    </source>
</evidence>
<dbReference type="GO" id="GO:0004400">
    <property type="term" value="F:histidinol-phosphate transaminase activity"/>
    <property type="evidence" value="ECO:0007669"/>
    <property type="project" value="UniProtKB-UniRule"/>
</dbReference>
<feature type="modified residue" description="N6-(pyridoxal phosphate)lysine" evidence="12">
    <location>
        <position position="218"/>
    </location>
</feature>
<evidence type="ECO:0000256" key="12">
    <source>
        <dbReference type="HAMAP-Rule" id="MF_01023"/>
    </source>
</evidence>
<evidence type="ECO:0000313" key="15">
    <source>
        <dbReference type="EMBL" id="CCH53297.1"/>
    </source>
</evidence>
<dbReference type="Gene3D" id="3.40.640.10">
    <property type="entry name" value="Type I PLP-dependent aspartate aminotransferase-like (Major domain)"/>
    <property type="match status" value="1"/>
</dbReference>
<evidence type="ECO:0000256" key="4">
    <source>
        <dbReference type="ARBA" id="ARBA00007970"/>
    </source>
</evidence>
<dbReference type="InterPro" id="IPR004839">
    <property type="entry name" value="Aminotransferase_I/II_large"/>
</dbReference>
<evidence type="ECO:0000256" key="6">
    <source>
        <dbReference type="ARBA" id="ARBA00022576"/>
    </source>
</evidence>
<dbReference type="EMBL" id="CAIT01000006">
    <property type="protein sequence ID" value="CCH53297.1"/>
    <property type="molecule type" value="Genomic_DNA"/>
</dbReference>
<keyword evidence="6 12" id="KW-0032">Aminotransferase</keyword>
<feature type="region of interest" description="Disordered" evidence="13">
    <location>
        <begin position="356"/>
        <end position="380"/>
    </location>
</feature>
<protein>
    <recommendedName>
        <fullName evidence="12">Histidinol-phosphate aminotransferase</fullName>
        <ecNumber evidence="12">2.6.1.9</ecNumber>
    </recommendedName>
    <alternativeName>
        <fullName evidence="12">Imidazole acetol-phosphate transaminase</fullName>
    </alternativeName>
</protein>
<keyword evidence="7 12" id="KW-0028">Amino-acid biosynthesis</keyword>
<organism evidence="15 16">
    <name type="scientific">Fibrisoma limi BUZ 3</name>
    <dbReference type="NCBI Taxonomy" id="1185876"/>
    <lineage>
        <taxon>Bacteria</taxon>
        <taxon>Pseudomonadati</taxon>
        <taxon>Bacteroidota</taxon>
        <taxon>Cytophagia</taxon>
        <taxon>Cytophagales</taxon>
        <taxon>Spirosomataceae</taxon>
        <taxon>Fibrisoma</taxon>
    </lineage>
</organism>
<evidence type="ECO:0000256" key="1">
    <source>
        <dbReference type="ARBA" id="ARBA00001933"/>
    </source>
</evidence>
<dbReference type="OrthoDB" id="9813612at2"/>
<evidence type="ECO:0000256" key="9">
    <source>
        <dbReference type="ARBA" id="ARBA00022898"/>
    </source>
</evidence>
<dbReference type="RefSeq" id="WP_009281881.1">
    <property type="nucleotide sequence ID" value="NZ_CAIT01000006.1"/>
</dbReference>
<dbReference type="eggNOG" id="COG0079">
    <property type="taxonomic scope" value="Bacteria"/>
</dbReference>
<evidence type="ECO:0000256" key="11">
    <source>
        <dbReference type="ARBA" id="ARBA00047481"/>
    </source>
</evidence>
<evidence type="ECO:0000256" key="2">
    <source>
        <dbReference type="ARBA" id="ARBA00005011"/>
    </source>
</evidence>
<evidence type="ECO:0000313" key="16">
    <source>
        <dbReference type="Proteomes" id="UP000009309"/>
    </source>
</evidence>
<dbReference type="InterPro" id="IPR005861">
    <property type="entry name" value="HisP_aminotrans"/>
</dbReference>
<dbReference type="Pfam" id="PF00155">
    <property type="entry name" value="Aminotran_1_2"/>
    <property type="match status" value="1"/>
</dbReference>
<feature type="domain" description="Aminotransferase class I/classII large" evidence="14">
    <location>
        <begin position="45"/>
        <end position="352"/>
    </location>
</feature>
<keyword evidence="8 12" id="KW-0808">Transferase</keyword>
<dbReference type="NCBIfam" id="TIGR01141">
    <property type="entry name" value="hisC"/>
    <property type="match status" value="1"/>
</dbReference>
<evidence type="ECO:0000259" key="14">
    <source>
        <dbReference type="Pfam" id="PF00155"/>
    </source>
</evidence>
<comment type="subunit">
    <text evidence="5 12">Homodimer.</text>
</comment>
<comment type="pathway">
    <text evidence="2 12">Amino-acid biosynthesis; L-histidine biosynthesis; L-histidine from 5-phospho-alpha-D-ribose 1-diphosphate: step 7/9.</text>
</comment>
<dbReference type="CDD" id="cd00609">
    <property type="entry name" value="AAT_like"/>
    <property type="match status" value="1"/>
</dbReference>
<dbReference type="InterPro" id="IPR015422">
    <property type="entry name" value="PyrdxlP-dep_Trfase_small"/>
</dbReference>
<feature type="compositionally biased region" description="Polar residues" evidence="13">
    <location>
        <begin position="362"/>
        <end position="371"/>
    </location>
</feature>
<dbReference type="InterPro" id="IPR015421">
    <property type="entry name" value="PyrdxlP-dep_Trfase_major"/>
</dbReference>
<comment type="pathway">
    <text evidence="3">Lipid metabolism.</text>
</comment>
<dbReference type="InterPro" id="IPR001917">
    <property type="entry name" value="Aminotrans_II_pyridoxalP_BS"/>
</dbReference>
<dbReference type="SUPFAM" id="SSF53383">
    <property type="entry name" value="PLP-dependent transferases"/>
    <property type="match status" value="1"/>
</dbReference>
<evidence type="ECO:0000256" key="8">
    <source>
        <dbReference type="ARBA" id="ARBA00022679"/>
    </source>
</evidence>
<proteinExistence type="inferred from homology"/>
<dbReference type="AlphaFoldDB" id="I2GHC2"/>
<dbReference type="Gene3D" id="3.90.1150.10">
    <property type="entry name" value="Aspartate Aminotransferase, domain 1"/>
    <property type="match status" value="1"/>
</dbReference>
<dbReference type="PANTHER" id="PTHR42885">
    <property type="entry name" value="HISTIDINOL-PHOSPHATE AMINOTRANSFERASE-RELATED"/>
    <property type="match status" value="1"/>
</dbReference>
<name>I2GHC2_9BACT</name>
<evidence type="ECO:0000256" key="10">
    <source>
        <dbReference type="ARBA" id="ARBA00023102"/>
    </source>
</evidence>
<evidence type="ECO:0000256" key="7">
    <source>
        <dbReference type="ARBA" id="ARBA00022605"/>
    </source>
</evidence>
<dbReference type="GO" id="GO:0030170">
    <property type="term" value="F:pyridoxal phosphate binding"/>
    <property type="evidence" value="ECO:0007669"/>
    <property type="project" value="InterPro"/>
</dbReference>
<sequence length="380" mass="42063">MSSFSLQSLLRPHILTLTPYSSARDEYTGKEGVFLDANENALGSTTDSGQYNRYPDPYQSAIKERLAPIKGVRPEQIFLGNGSDEPIDLLIRATCRPGRSDASTDNIIIMPPTYGMYEVSATINDVELVKIPLTPDFQPDTDAVVAAVTDTTKIIWICSPNNPTGNLIDPESIRTILKAADHSLVVVDEAYIDFAETTSWTGELDNYPNLVVLQTFSKAWGLAALRLGMCFASEELIRVLNKIKPPYNISAPTQALALEALGHEREKNEMVAQILADRQVLAEKLLSLPIVQHIYPSDVNFLLVRFMDAKAVFEYLINRQVIVRDRSKVKLCEGCLRITVGTSDENERLLTELRQYDGPTLPDTSAHTGTVTHPEPVSNA</sequence>
<dbReference type="UniPathway" id="UPA00031">
    <property type="reaction ID" value="UER00012"/>
</dbReference>
<dbReference type="GO" id="GO:0000105">
    <property type="term" value="P:L-histidine biosynthetic process"/>
    <property type="evidence" value="ECO:0007669"/>
    <property type="project" value="UniProtKB-UniRule"/>
</dbReference>
<comment type="cofactor">
    <cofactor evidence="1 12">
        <name>pyridoxal 5'-phosphate</name>
        <dbReference type="ChEBI" id="CHEBI:597326"/>
    </cofactor>
</comment>
<evidence type="ECO:0000256" key="5">
    <source>
        <dbReference type="ARBA" id="ARBA00011738"/>
    </source>
</evidence>
<dbReference type="PANTHER" id="PTHR42885:SF2">
    <property type="entry name" value="HISTIDINOL-PHOSPHATE AMINOTRANSFERASE"/>
    <property type="match status" value="1"/>
</dbReference>
<dbReference type="EC" id="2.6.1.9" evidence="12"/>
<dbReference type="Proteomes" id="UP000009309">
    <property type="component" value="Unassembled WGS sequence"/>
</dbReference>
<comment type="catalytic activity">
    <reaction evidence="11 12">
        <text>L-histidinol phosphate + 2-oxoglutarate = 3-(imidazol-4-yl)-2-oxopropyl phosphate + L-glutamate</text>
        <dbReference type="Rhea" id="RHEA:23744"/>
        <dbReference type="ChEBI" id="CHEBI:16810"/>
        <dbReference type="ChEBI" id="CHEBI:29985"/>
        <dbReference type="ChEBI" id="CHEBI:57766"/>
        <dbReference type="ChEBI" id="CHEBI:57980"/>
        <dbReference type="EC" id="2.6.1.9"/>
    </reaction>
</comment>
<evidence type="ECO:0000256" key="13">
    <source>
        <dbReference type="SAM" id="MobiDB-lite"/>
    </source>
</evidence>
<keyword evidence="9 12" id="KW-0663">Pyridoxal phosphate</keyword>
<dbReference type="PROSITE" id="PS00599">
    <property type="entry name" value="AA_TRANSFER_CLASS_2"/>
    <property type="match status" value="1"/>
</dbReference>
<comment type="caution">
    <text evidence="15">The sequence shown here is derived from an EMBL/GenBank/DDBJ whole genome shotgun (WGS) entry which is preliminary data.</text>
</comment>
<dbReference type="STRING" id="1185876.BN8_02382"/>